<protein>
    <recommendedName>
        <fullName evidence="3">2Fe-2S iron-sulfur cluster binding domain-containing protein</fullName>
    </recommendedName>
</protein>
<dbReference type="RefSeq" id="WP_282764372.1">
    <property type="nucleotide sequence ID" value="NZ_JASCTH010000025.1"/>
</dbReference>
<dbReference type="EMBL" id="JASCTH010000025">
    <property type="protein sequence ID" value="MDI6103344.1"/>
    <property type="molecule type" value="Genomic_DNA"/>
</dbReference>
<evidence type="ECO:0000313" key="1">
    <source>
        <dbReference type="EMBL" id="MDI6103344.1"/>
    </source>
</evidence>
<keyword evidence="2" id="KW-1185">Reference proteome</keyword>
<comment type="caution">
    <text evidence="1">The sequence shown here is derived from an EMBL/GenBank/DDBJ whole genome shotgun (WGS) entry which is preliminary data.</text>
</comment>
<accession>A0ABT6WUC6</accession>
<gene>
    <name evidence="1" type="ORF">QLQ12_32520</name>
</gene>
<proteinExistence type="predicted"/>
<evidence type="ECO:0000313" key="2">
    <source>
        <dbReference type="Proteomes" id="UP001241758"/>
    </source>
</evidence>
<organism evidence="1 2">
    <name type="scientific">Actinoplanes sandaracinus</name>
    <dbReference type="NCBI Taxonomy" id="3045177"/>
    <lineage>
        <taxon>Bacteria</taxon>
        <taxon>Bacillati</taxon>
        <taxon>Actinomycetota</taxon>
        <taxon>Actinomycetes</taxon>
        <taxon>Micromonosporales</taxon>
        <taxon>Micromonosporaceae</taxon>
        <taxon>Actinoplanes</taxon>
    </lineage>
</organism>
<sequence>MTTGNEPSNVPIKAPVEKVRLVDEGRVEITFLIDELVKRIDIDQLRPLDSCGGCDSCN</sequence>
<evidence type="ECO:0008006" key="3">
    <source>
        <dbReference type="Google" id="ProtNLM"/>
    </source>
</evidence>
<reference evidence="1 2" key="1">
    <citation type="submission" date="2023-05" db="EMBL/GenBank/DDBJ databases">
        <title>Actinoplanes sp. NEAU-A12 genome sequencing.</title>
        <authorList>
            <person name="Wang Z.-S."/>
        </authorList>
    </citation>
    <scope>NUCLEOTIDE SEQUENCE [LARGE SCALE GENOMIC DNA]</scope>
    <source>
        <strain evidence="1 2">NEAU-A12</strain>
    </source>
</reference>
<name>A0ABT6WUC6_9ACTN</name>
<dbReference type="Proteomes" id="UP001241758">
    <property type="component" value="Unassembled WGS sequence"/>
</dbReference>